<reference evidence="2 3" key="1">
    <citation type="submission" date="2024-04" db="EMBL/GenBank/DDBJ databases">
        <title>Phylogenomic analyses of a clade within the roseobacter group suggest taxonomic reassignments of species of the genera Aestuariivita, Citreicella, Loktanella, Nautella, Pelagibaca, Ruegeria, Thalassobius, Thiobacimonas and Tropicibacter, and the proposal o.</title>
        <authorList>
            <person name="Jeon C.O."/>
        </authorList>
    </citation>
    <scope>NUCLEOTIDE SEQUENCE [LARGE SCALE GENOMIC DNA]</scope>
    <source>
        <strain evidence="2 3">G8-12</strain>
    </source>
</reference>
<dbReference type="AlphaFoldDB" id="A0AAN0NI67"/>
<dbReference type="RefSeq" id="WP_342071082.1">
    <property type="nucleotide sequence ID" value="NZ_CP151762.1"/>
</dbReference>
<dbReference type="EMBL" id="CP151762">
    <property type="protein sequence ID" value="WZU64722.1"/>
    <property type="molecule type" value="Genomic_DNA"/>
</dbReference>
<sequence length="101" mass="11124">MVDPFEIFKDYVIQGISTFVGCVLLAIGLAGILSMPLYPISAISYLMEPSGLSASFDLQYWIALAFVGFWLVLFYFVRFAALAGIVLIVGKWAILNNIIPV</sequence>
<protein>
    <submittedName>
        <fullName evidence="2">Uncharacterized protein</fullName>
    </submittedName>
</protein>
<accession>A0AAN0NI67</accession>
<keyword evidence="1" id="KW-1133">Transmembrane helix</keyword>
<organism evidence="2 3">
    <name type="scientific">Yoonia algicola</name>
    <dbReference type="NCBI Taxonomy" id="3137368"/>
    <lineage>
        <taxon>Bacteria</taxon>
        <taxon>Pseudomonadati</taxon>
        <taxon>Pseudomonadota</taxon>
        <taxon>Alphaproteobacteria</taxon>
        <taxon>Rhodobacterales</taxon>
        <taxon>Paracoccaceae</taxon>
        <taxon>Yoonia</taxon>
    </lineage>
</organism>
<gene>
    <name evidence="2" type="ORF">AABB28_05445</name>
</gene>
<name>A0AAN0NI67_9RHOB</name>
<dbReference type="Proteomes" id="UP001451782">
    <property type="component" value="Chromosome"/>
</dbReference>
<evidence type="ECO:0000313" key="3">
    <source>
        <dbReference type="Proteomes" id="UP001451782"/>
    </source>
</evidence>
<evidence type="ECO:0000256" key="1">
    <source>
        <dbReference type="SAM" id="Phobius"/>
    </source>
</evidence>
<keyword evidence="3" id="KW-1185">Reference proteome</keyword>
<keyword evidence="1" id="KW-0472">Membrane</keyword>
<evidence type="ECO:0000313" key="2">
    <source>
        <dbReference type="EMBL" id="WZU64722.1"/>
    </source>
</evidence>
<keyword evidence="1" id="KW-0812">Transmembrane</keyword>
<proteinExistence type="predicted"/>
<feature type="transmembrane region" description="Helical" evidence="1">
    <location>
        <begin position="12"/>
        <end position="38"/>
    </location>
</feature>
<feature type="transmembrane region" description="Helical" evidence="1">
    <location>
        <begin position="58"/>
        <end position="89"/>
    </location>
</feature>
<dbReference type="KEGG" id="yag:AABB28_05445"/>